<reference evidence="1 2" key="1">
    <citation type="journal article" date="2021" name="Commun. Biol.">
        <title>The genome of Shorea leprosula (Dipterocarpaceae) highlights the ecological relevance of drought in aseasonal tropical rainforests.</title>
        <authorList>
            <person name="Ng K.K.S."/>
            <person name="Kobayashi M.J."/>
            <person name="Fawcett J.A."/>
            <person name="Hatakeyama M."/>
            <person name="Paape T."/>
            <person name="Ng C.H."/>
            <person name="Ang C.C."/>
            <person name="Tnah L.H."/>
            <person name="Lee C.T."/>
            <person name="Nishiyama T."/>
            <person name="Sese J."/>
            <person name="O'Brien M.J."/>
            <person name="Copetti D."/>
            <person name="Mohd Noor M.I."/>
            <person name="Ong R.C."/>
            <person name="Putra M."/>
            <person name="Sireger I.Z."/>
            <person name="Indrioko S."/>
            <person name="Kosugi Y."/>
            <person name="Izuno A."/>
            <person name="Isagi Y."/>
            <person name="Lee S.L."/>
            <person name="Shimizu K.K."/>
        </authorList>
    </citation>
    <scope>NUCLEOTIDE SEQUENCE [LARGE SCALE GENOMIC DNA]</scope>
    <source>
        <strain evidence="1">214</strain>
    </source>
</reference>
<protein>
    <submittedName>
        <fullName evidence="1">Uncharacterized protein</fullName>
    </submittedName>
</protein>
<dbReference type="EMBL" id="BPVZ01000273">
    <property type="protein sequence ID" value="GKV48864.1"/>
    <property type="molecule type" value="Genomic_DNA"/>
</dbReference>
<dbReference type="AlphaFoldDB" id="A0AAV5MIJ6"/>
<comment type="caution">
    <text evidence="1">The sequence shown here is derived from an EMBL/GenBank/DDBJ whole genome shotgun (WGS) entry which is preliminary data.</text>
</comment>
<dbReference type="Proteomes" id="UP001054252">
    <property type="component" value="Unassembled WGS sequence"/>
</dbReference>
<proteinExistence type="predicted"/>
<organism evidence="1 2">
    <name type="scientific">Rubroshorea leprosula</name>
    <dbReference type="NCBI Taxonomy" id="152421"/>
    <lineage>
        <taxon>Eukaryota</taxon>
        <taxon>Viridiplantae</taxon>
        <taxon>Streptophyta</taxon>
        <taxon>Embryophyta</taxon>
        <taxon>Tracheophyta</taxon>
        <taxon>Spermatophyta</taxon>
        <taxon>Magnoliopsida</taxon>
        <taxon>eudicotyledons</taxon>
        <taxon>Gunneridae</taxon>
        <taxon>Pentapetalae</taxon>
        <taxon>rosids</taxon>
        <taxon>malvids</taxon>
        <taxon>Malvales</taxon>
        <taxon>Dipterocarpaceae</taxon>
        <taxon>Rubroshorea</taxon>
    </lineage>
</organism>
<evidence type="ECO:0000313" key="2">
    <source>
        <dbReference type="Proteomes" id="UP001054252"/>
    </source>
</evidence>
<accession>A0AAV5MIJ6</accession>
<name>A0AAV5MIJ6_9ROSI</name>
<keyword evidence="2" id="KW-1185">Reference proteome</keyword>
<evidence type="ECO:0000313" key="1">
    <source>
        <dbReference type="EMBL" id="GKV48864.1"/>
    </source>
</evidence>
<gene>
    <name evidence="1" type="ORF">SLEP1_g55654</name>
</gene>
<sequence length="45" mass="5261">MNSTKRRKMVNLELQCAPLSKRNKSYKDVFSMQTKRPCVKDLVTS</sequence>